<keyword evidence="2" id="KW-1185">Reference proteome</keyword>
<evidence type="ECO:0000313" key="2">
    <source>
        <dbReference type="Proteomes" id="UP000789920"/>
    </source>
</evidence>
<protein>
    <submittedName>
        <fullName evidence="1">15500_t:CDS:1</fullName>
    </submittedName>
</protein>
<reference evidence="1" key="1">
    <citation type="submission" date="2021-06" db="EMBL/GenBank/DDBJ databases">
        <authorList>
            <person name="Kallberg Y."/>
            <person name="Tangrot J."/>
            <person name="Rosling A."/>
        </authorList>
    </citation>
    <scope>NUCLEOTIDE SEQUENCE</scope>
    <source>
        <strain evidence="1">MA461A</strain>
    </source>
</reference>
<accession>A0ACA9RQL7</accession>
<organism evidence="1 2">
    <name type="scientific">Racocetra persica</name>
    <dbReference type="NCBI Taxonomy" id="160502"/>
    <lineage>
        <taxon>Eukaryota</taxon>
        <taxon>Fungi</taxon>
        <taxon>Fungi incertae sedis</taxon>
        <taxon>Mucoromycota</taxon>
        <taxon>Glomeromycotina</taxon>
        <taxon>Glomeromycetes</taxon>
        <taxon>Diversisporales</taxon>
        <taxon>Gigasporaceae</taxon>
        <taxon>Racocetra</taxon>
    </lineage>
</organism>
<dbReference type="Proteomes" id="UP000789920">
    <property type="component" value="Unassembled WGS sequence"/>
</dbReference>
<comment type="caution">
    <text evidence="1">The sequence shown here is derived from an EMBL/GenBank/DDBJ whole genome shotgun (WGS) entry which is preliminary data.</text>
</comment>
<name>A0ACA9RQL7_9GLOM</name>
<gene>
    <name evidence="1" type="ORF">RPERSI_LOCUS22080</name>
</gene>
<sequence>QKLQLIINWIGDTKSAVYSKMFKNIASQLKSTKTKVEEKVLKLYEPYLSLFVMLAGAHRILSNLIPLSSSIMSSSDGGSVGT</sequence>
<dbReference type="EMBL" id="CAJVQC010066031">
    <property type="protein sequence ID" value="CAG8806061.1"/>
    <property type="molecule type" value="Genomic_DNA"/>
</dbReference>
<evidence type="ECO:0000313" key="1">
    <source>
        <dbReference type="EMBL" id="CAG8806061.1"/>
    </source>
</evidence>
<feature type="non-terminal residue" evidence="1">
    <location>
        <position position="1"/>
    </location>
</feature>
<proteinExistence type="predicted"/>